<dbReference type="EMBL" id="LGRX02004602">
    <property type="protein sequence ID" value="KAK3279940.1"/>
    <property type="molecule type" value="Genomic_DNA"/>
</dbReference>
<proteinExistence type="predicted"/>
<feature type="region of interest" description="Disordered" evidence="1">
    <location>
        <begin position="1"/>
        <end position="49"/>
    </location>
</feature>
<dbReference type="AlphaFoldDB" id="A0AAE0GKJ5"/>
<name>A0AAE0GKJ5_9CHLO</name>
<feature type="compositionally biased region" description="Basic and acidic residues" evidence="1">
    <location>
        <begin position="20"/>
        <end position="38"/>
    </location>
</feature>
<dbReference type="Proteomes" id="UP001190700">
    <property type="component" value="Unassembled WGS sequence"/>
</dbReference>
<reference evidence="2 3" key="1">
    <citation type="journal article" date="2015" name="Genome Biol. Evol.">
        <title>Comparative Genomics of a Bacterivorous Green Alga Reveals Evolutionary Causalities and Consequences of Phago-Mixotrophic Mode of Nutrition.</title>
        <authorList>
            <person name="Burns J.A."/>
            <person name="Paasch A."/>
            <person name="Narechania A."/>
            <person name="Kim E."/>
        </authorList>
    </citation>
    <scope>NUCLEOTIDE SEQUENCE [LARGE SCALE GENOMIC DNA]</scope>
    <source>
        <strain evidence="2 3">PLY_AMNH</strain>
    </source>
</reference>
<keyword evidence="3" id="KW-1185">Reference proteome</keyword>
<protein>
    <submittedName>
        <fullName evidence="2">Uncharacterized protein</fullName>
    </submittedName>
</protein>
<comment type="caution">
    <text evidence="2">The sequence shown here is derived from an EMBL/GenBank/DDBJ whole genome shotgun (WGS) entry which is preliminary data.</text>
</comment>
<organism evidence="2 3">
    <name type="scientific">Cymbomonas tetramitiformis</name>
    <dbReference type="NCBI Taxonomy" id="36881"/>
    <lineage>
        <taxon>Eukaryota</taxon>
        <taxon>Viridiplantae</taxon>
        <taxon>Chlorophyta</taxon>
        <taxon>Pyramimonadophyceae</taxon>
        <taxon>Pyramimonadales</taxon>
        <taxon>Pyramimonadaceae</taxon>
        <taxon>Cymbomonas</taxon>
    </lineage>
</organism>
<evidence type="ECO:0000313" key="3">
    <source>
        <dbReference type="Proteomes" id="UP001190700"/>
    </source>
</evidence>
<gene>
    <name evidence="2" type="ORF">CYMTET_12199</name>
</gene>
<accession>A0AAE0GKJ5</accession>
<feature type="compositionally biased region" description="Pro residues" evidence="1">
    <location>
        <begin position="1"/>
        <end position="11"/>
    </location>
</feature>
<sequence>MDDPQQPPPEPLRSSQHFKPSCDSHRGAVAEAKARETRGVPTRDAPRKASALATLACSSPLHQPHADVPTCCAHIRSARRESSCAVRWGQPTKGGRGDASQGPAAEEGSFEGEPLAAASAGRDASRARAGRRQGAPCIAQRRSSGHELLLIDFCAACPPPSSMFVDVKRHPLKIEQDRRCEDAE</sequence>
<evidence type="ECO:0000313" key="2">
    <source>
        <dbReference type="EMBL" id="KAK3279940.1"/>
    </source>
</evidence>
<evidence type="ECO:0000256" key="1">
    <source>
        <dbReference type="SAM" id="MobiDB-lite"/>
    </source>
</evidence>
<feature type="region of interest" description="Disordered" evidence="1">
    <location>
        <begin position="83"/>
        <end position="136"/>
    </location>
</feature>